<proteinExistence type="predicted"/>
<dbReference type="SUPFAM" id="SSF53955">
    <property type="entry name" value="Lysozyme-like"/>
    <property type="match status" value="1"/>
</dbReference>
<dbReference type="Gene3D" id="1.10.3810.10">
    <property type="entry name" value="Biosynthetic peptidoglycan transglycosylase-like"/>
    <property type="match status" value="1"/>
</dbReference>
<dbReference type="RefSeq" id="WP_377339348.1">
    <property type="nucleotide sequence ID" value="NZ_JBHLUE010000011.1"/>
</dbReference>
<evidence type="ECO:0000256" key="3">
    <source>
        <dbReference type="ARBA" id="ARBA00022676"/>
    </source>
</evidence>
<dbReference type="InterPro" id="IPR036950">
    <property type="entry name" value="PBP_transglycosylase"/>
</dbReference>
<keyword evidence="2" id="KW-0645">Protease</keyword>
<keyword evidence="4 12" id="KW-0808">Transferase</keyword>
<dbReference type="Pfam" id="PF00912">
    <property type="entry name" value="Transgly"/>
    <property type="match status" value="1"/>
</dbReference>
<evidence type="ECO:0000313" key="12">
    <source>
        <dbReference type="EMBL" id="MFC0565507.1"/>
    </source>
</evidence>
<feature type="domain" description="Glycosyl transferase family 51" evidence="11">
    <location>
        <begin position="71"/>
        <end position="253"/>
    </location>
</feature>
<dbReference type="Gene3D" id="3.40.710.10">
    <property type="entry name" value="DD-peptidase/beta-lactamase superfamily"/>
    <property type="match status" value="1"/>
</dbReference>
<keyword evidence="6" id="KW-0511">Multifunctional enzyme</keyword>
<dbReference type="PANTHER" id="PTHR32282">
    <property type="entry name" value="BINDING PROTEIN TRANSPEPTIDASE, PUTATIVE-RELATED"/>
    <property type="match status" value="1"/>
</dbReference>
<keyword evidence="1" id="KW-0121">Carboxypeptidase</keyword>
<evidence type="ECO:0000256" key="9">
    <source>
        <dbReference type="SAM" id="MobiDB-lite"/>
    </source>
</evidence>
<dbReference type="InterPro" id="IPR001460">
    <property type="entry name" value="PCN-bd_Tpept"/>
</dbReference>
<dbReference type="EMBL" id="JBHLUE010000011">
    <property type="protein sequence ID" value="MFC0565507.1"/>
    <property type="molecule type" value="Genomic_DNA"/>
</dbReference>
<dbReference type="InterPro" id="IPR012338">
    <property type="entry name" value="Beta-lactam/transpept-like"/>
</dbReference>
<dbReference type="SUPFAM" id="SSF56601">
    <property type="entry name" value="beta-lactamase/transpeptidase-like"/>
    <property type="match status" value="1"/>
</dbReference>
<evidence type="ECO:0000256" key="8">
    <source>
        <dbReference type="ARBA" id="ARBA00049902"/>
    </source>
</evidence>
<organism evidence="12 13">
    <name type="scientific">Plantactinospora siamensis</name>
    <dbReference type="NCBI Taxonomy" id="555372"/>
    <lineage>
        <taxon>Bacteria</taxon>
        <taxon>Bacillati</taxon>
        <taxon>Actinomycetota</taxon>
        <taxon>Actinomycetes</taxon>
        <taxon>Micromonosporales</taxon>
        <taxon>Micromonosporaceae</taxon>
        <taxon>Plantactinospora</taxon>
    </lineage>
</organism>
<reference evidence="12 13" key="1">
    <citation type="submission" date="2024-09" db="EMBL/GenBank/DDBJ databases">
        <authorList>
            <person name="Sun Q."/>
            <person name="Mori K."/>
        </authorList>
    </citation>
    <scope>NUCLEOTIDE SEQUENCE [LARGE SCALE GENOMIC DNA]</scope>
    <source>
        <strain evidence="12 13">TBRC 2205</strain>
    </source>
</reference>
<sequence>MARSRIYLLATVVLAGVLGGLVLGVSALPAQLLMGYGLSMVPGGELPEDLRNPPVAERSYLYASDGRTLVTSFFAENRHEVELSAVAPVMRQAIVAAEDARFYQHSGVDLRGVLRAVVANRHGDSRQGASTLTMQYVRNVRKGDPALSPEERAAATETSLGRKVREMRWALALERRLSKDEILGRYLNIAYFGAGAYGVATASARYFSKPPDKLSLPEAALLAGLVQSPDEYDPINGDAKAALDRRTYVLDRMAQLGQISAADRDAADRAPLGLRPSEQPGNCTTLRPEQEDWGFFCDYVMKWWEEQPAFGATPQERRLALQRGGYRIVTSLDPEIQEAALRHTLSVYGYDEPRAAPTAVVQPGTGRVLALAVNRHYSLAPNPPGQVNYPNTVNQLVAGGGDIAGYQGGSTFKLFTMLAAIEAGLPLNTTYSAPGRLVTRYRVDDPASCAGRWCPVNATPAYQNGPRTMWSAFGRSVNTYFAHLEEQVGAARVVEMAQRLGIRFRADSDARMSLDGANEWGPFTLGVSATTPLDLANAYATVAADGVYCAPLPVTAISDSAGHRLPVADPACRRVLPADTARAANDAARCPVGDQSAFGRCDGGTGERMRQLLPGRPIAGKTGSSEGYATETVVVYTPQVAVAAIAANPDNPRDAVGQAVQANILGGIARLLTTALRGQPVLGFPAPSPMRAFGTPTAPPAPPARPALPPR</sequence>
<dbReference type="Proteomes" id="UP001589894">
    <property type="component" value="Unassembled WGS sequence"/>
</dbReference>
<evidence type="ECO:0000256" key="1">
    <source>
        <dbReference type="ARBA" id="ARBA00022645"/>
    </source>
</evidence>
<dbReference type="EC" id="2.4.-.-" evidence="12"/>
<dbReference type="InterPro" id="IPR001264">
    <property type="entry name" value="Glyco_trans_51"/>
</dbReference>
<feature type="region of interest" description="Disordered" evidence="9">
    <location>
        <begin position="687"/>
        <end position="711"/>
    </location>
</feature>
<dbReference type="Pfam" id="PF00905">
    <property type="entry name" value="Transpeptidase"/>
    <property type="match status" value="1"/>
</dbReference>
<protein>
    <submittedName>
        <fullName evidence="12">Transglycosylase domain-containing protein</fullName>
        <ecNumber evidence="12">2.4.-.-</ecNumber>
    </submittedName>
</protein>
<evidence type="ECO:0000256" key="5">
    <source>
        <dbReference type="ARBA" id="ARBA00022801"/>
    </source>
</evidence>
<feature type="domain" description="Penicillin-binding protein transpeptidase" evidence="10">
    <location>
        <begin position="360"/>
        <end position="660"/>
    </location>
</feature>
<evidence type="ECO:0000313" key="13">
    <source>
        <dbReference type="Proteomes" id="UP001589894"/>
    </source>
</evidence>
<accession>A0ABV6NZ55</accession>
<dbReference type="InterPro" id="IPR050396">
    <property type="entry name" value="Glycosyltr_51/Transpeptidase"/>
</dbReference>
<evidence type="ECO:0000259" key="10">
    <source>
        <dbReference type="Pfam" id="PF00905"/>
    </source>
</evidence>
<keyword evidence="13" id="KW-1185">Reference proteome</keyword>
<name>A0ABV6NZ55_9ACTN</name>
<keyword evidence="5" id="KW-0378">Hydrolase</keyword>
<gene>
    <name evidence="12" type="ORF">ACFFHU_15355</name>
</gene>
<evidence type="ECO:0000256" key="7">
    <source>
        <dbReference type="ARBA" id="ARBA00034000"/>
    </source>
</evidence>
<keyword evidence="3 12" id="KW-0328">Glycosyltransferase</keyword>
<evidence type="ECO:0000256" key="4">
    <source>
        <dbReference type="ARBA" id="ARBA00022679"/>
    </source>
</evidence>
<evidence type="ECO:0000256" key="2">
    <source>
        <dbReference type="ARBA" id="ARBA00022670"/>
    </source>
</evidence>
<evidence type="ECO:0000256" key="6">
    <source>
        <dbReference type="ARBA" id="ARBA00023268"/>
    </source>
</evidence>
<comment type="caution">
    <text evidence="12">The sequence shown here is derived from an EMBL/GenBank/DDBJ whole genome shotgun (WGS) entry which is preliminary data.</text>
</comment>
<evidence type="ECO:0000259" key="11">
    <source>
        <dbReference type="Pfam" id="PF00912"/>
    </source>
</evidence>
<comment type="catalytic activity">
    <reaction evidence="7">
        <text>Preferential cleavage: (Ac)2-L-Lys-D-Ala-|-D-Ala. Also transpeptidation of peptidyl-alanyl moieties that are N-acyl substituents of D-alanine.</text>
        <dbReference type="EC" id="3.4.16.4"/>
    </reaction>
</comment>
<comment type="catalytic activity">
    <reaction evidence="8">
        <text>[GlcNAc-(1-&gt;4)-Mur2Ac(oyl-L-Ala-gamma-D-Glu-L-Lys-D-Ala-D-Ala)](n)-di-trans,octa-cis-undecaprenyl diphosphate + beta-D-GlcNAc-(1-&gt;4)-Mur2Ac(oyl-L-Ala-gamma-D-Glu-L-Lys-D-Ala-D-Ala)-di-trans,octa-cis-undecaprenyl diphosphate = [GlcNAc-(1-&gt;4)-Mur2Ac(oyl-L-Ala-gamma-D-Glu-L-Lys-D-Ala-D-Ala)](n+1)-di-trans,octa-cis-undecaprenyl diphosphate + di-trans,octa-cis-undecaprenyl diphosphate + H(+)</text>
        <dbReference type="Rhea" id="RHEA:23708"/>
        <dbReference type="Rhea" id="RHEA-COMP:9602"/>
        <dbReference type="Rhea" id="RHEA-COMP:9603"/>
        <dbReference type="ChEBI" id="CHEBI:15378"/>
        <dbReference type="ChEBI" id="CHEBI:58405"/>
        <dbReference type="ChEBI" id="CHEBI:60033"/>
        <dbReference type="ChEBI" id="CHEBI:78435"/>
        <dbReference type="EC" id="2.4.99.28"/>
    </reaction>
</comment>
<dbReference type="GO" id="GO:0016757">
    <property type="term" value="F:glycosyltransferase activity"/>
    <property type="evidence" value="ECO:0007669"/>
    <property type="project" value="UniProtKB-KW"/>
</dbReference>
<feature type="compositionally biased region" description="Pro residues" evidence="9">
    <location>
        <begin position="697"/>
        <end position="711"/>
    </location>
</feature>
<dbReference type="InterPro" id="IPR023346">
    <property type="entry name" value="Lysozyme-like_dom_sf"/>
</dbReference>
<dbReference type="PANTHER" id="PTHR32282:SF33">
    <property type="entry name" value="PEPTIDOGLYCAN GLYCOSYLTRANSFERASE"/>
    <property type="match status" value="1"/>
</dbReference>